<accession>A0ABP6NT69</accession>
<keyword evidence="2" id="KW-1185">Reference proteome</keyword>
<protein>
    <submittedName>
        <fullName evidence="1">Uncharacterized protein</fullName>
    </submittedName>
</protein>
<organism evidence="1 2">
    <name type="scientific">Blastococcus jejuensis</name>
    <dbReference type="NCBI Taxonomy" id="351224"/>
    <lineage>
        <taxon>Bacteria</taxon>
        <taxon>Bacillati</taxon>
        <taxon>Actinomycetota</taxon>
        <taxon>Actinomycetes</taxon>
        <taxon>Geodermatophilales</taxon>
        <taxon>Geodermatophilaceae</taxon>
        <taxon>Blastococcus</taxon>
    </lineage>
</organism>
<dbReference type="Proteomes" id="UP001499924">
    <property type="component" value="Unassembled WGS sequence"/>
</dbReference>
<comment type="caution">
    <text evidence="1">The sequence shown here is derived from an EMBL/GenBank/DDBJ whole genome shotgun (WGS) entry which is preliminary data.</text>
</comment>
<gene>
    <name evidence="1" type="ORF">GCM10010531_05390</name>
</gene>
<evidence type="ECO:0000313" key="1">
    <source>
        <dbReference type="EMBL" id="GAA3156997.1"/>
    </source>
</evidence>
<sequence length="178" mass="19563">MIVDLQVPGDGRLSHEVEDEPEEVVDDGRHRATVSDAWRADVPGIEDVLAHYAFTGAPHLEVMTVCIVRPAAEALRVVRWQDVRRCGPVIEAGGPVREHAVGLTHAAPASNLSKSPMHFSWLVLFLVFGVRSVAGQVGRHPKWHAATAGRLGSAHLIDQRRRERPARRFAVRSSPDIS</sequence>
<proteinExistence type="predicted"/>
<name>A0ABP6NT69_9ACTN</name>
<reference evidence="2" key="1">
    <citation type="journal article" date="2019" name="Int. J. Syst. Evol. Microbiol.">
        <title>The Global Catalogue of Microorganisms (GCM) 10K type strain sequencing project: providing services to taxonomists for standard genome sequencing and annotation.</title>
        <authorList>
            <consortium name="The Broad Institute Genomics Platform"/>
            <consortium name="The Broad Institute Genome Sequencing Center for Infectious Disease"/>
            <person name="Wu L."/>
            <person name="Ma J."/>
        </authorList>
    </citation>
    <scope>NUCLEOTIDE SEQUENCE [LARGE SCALE GENOMIC DNA]</scope>
    <source>
        <strain evidence="2">JCM 15614</strain>
    </source>
</reference>
<dbReference type="EMBL" id="BAAAVV010000001">
    <property type="protein sequence ID" value="GAA3156997.1"/>
    <property type="molecule type" value="Genomic_DNA"/>
</dbReference>
<evidence type="ECO:0000313" key="2">
    <source>
        <dbReference type="Proteomes" id="UP001499924"/>
    </source>
</evidence>